<feature type="domain" description="PAC" evidence="7">
    <location>
        <begin position="214"/>
        <end position="268"/>
    </location>
</feature>
<dbReference type="PANTHER" id="PTHR24421">
    <property type="entry name" value="NITRATE/NITRITE SENSOR PROTEIN NARX-RELATED"/>
    <property type="match status" value="1"/>
</dbReference>
<dbReference type="InterPro" id="IPR011006">
    <property type="entry name" value="CheY-like_superfamily"/>
</dbReference>
<proteinExistence type="predicted"/>
<dbReference type="InterPro" id="IPR001789">
    <property type="entry name" value="Sig_transdc_resp-reg_receiver"/>
</dbReference>
<evidence type="ECO:0000256" key="3">
    <source>
        <dbReference type="ARBA" id="ARBA00023012"/>
    </source>
</evidence>
<feature type="domain" description="PAC" evidence="7">
    <location>
        <begin position="342"/>
        <end position="394"/>
    </location>
</feature>
<dbReference type="InterPro" id="IPR013655">
    <property type="entry name" value="PAS_fold_3"/>
</dbReference>
<evidence type="ECO:0000259" key="7">
    <source>
        <dbReference type="PROSITE" id="PS50113"/>
    </source>
</evidence>
<dbReference type="SUPFAM" id="SSF52172">
    <property type="entry name" value="CheY-like"/>
    <property type="match status" value="1"/>
</dbReference>
<keyword evidence="1" id="KW-0808">Transferase</keyword>
<dbReference type="SUPFAM" id="SSF55874">
    <property type="entry name" value="ATPase domain of HSP90 chaperone/DNA topoisomerase II/histidine kinase"/>
    <property type="match status" value="1"/>
</dbReference>
<keyword evidence="2" id="KW-0418">Kinase</keyword>
<feature type="domain" description="PAS" evidence="6">
    <location>
        <begin position="139"/>
        <end position="210"/>
    </location>
</feature>
<comment type="caution">
    <text evidence="8">The sequence shown here is derived from an EMBL/GenBank/DDBJ whole genome shotgun (WGS) entry which is preliminary data.</text>
</comment>
<dbReference type="CDD" id="cd16917">
    <property type="entry name" value="HATPase_UhpB-NarQ-NarX-like"/>
    <property type="match status" value="1"/>
</dbReference>
<dbReference type="InterPro" id="IPR035965">
    <property type="entry name" value="PAS-like_dom_sf"/>
</dbReference>
<reference evidence="8 9" key="1">
    <citation type="submission" date="2022-10" db="EMBL/GenBank/DDBJ databases">
        <title>Comparative genomics and taxonomic characterization of three novel marine species of genus Reichenbachiella exhibiting antioxidant and polysaccharide degradation activities.</title>
        <authorList>
            <person name="Muhammad N."/>
            <person name="Lee Y.-J."/>
            <person name="Ko J."/>
            <person name="Kim S.-G."/>
        </authorList>
    </citation>
    <scope>NUCLEOTIDE SEQUENCE [LARGE SCALE GENOMIC DNA]</scope>
    <source>
        <strain evidence="8 9">ABR2-5</strain>
    </source>
</reference>
<dbReference type="InterPro" id="IPR036890">
    <property type="entry name" value="HATPase_C_sf"/>
</dbReference>
<evidence type="ECO:0000256" key="4">
    <source>
        <dbReference type="PROSITE-ProRule" id="PRU00169"/>
    </source>
</evidence>
<dbReference type="CDD" id="cd00156">
    <property type="entry name" value="REC"/>
    <property type="match status" value="1"/>
</dbReference>
<evidence type="ECO:0000259" key="5">
    <source>
        <dbReference type="PROSITE" id="PS50110"/>
    </source>
</evidence>
<dbReference type="Pfam" id="PF02518">
    <property type="entry name" value="HATPase_c"/>
    <property type="match status" value="1"/>
</dbReference>
<organism evidence="8 9">
    <name type="scientific">Reichenbachiella ulvae</name>
    <dbReference type="NCBI Taxonomy" id="2980104"/>
    <lineage>
        <taxon>Bacteria</taxon>
        <taxon>Pseudomonadati</taxon>
        <taxon>Bacteroidota</taxon>
        <taxon>Cytophagia</taxon>
        <taxon>Cytophagales</taxon>
        <taxon>Reichenbachiellaceae</taxon>
        <taxon>Reichenbachiella</taxon>
    </lineage>
</organism>
<dbReference type="InterPro" id="IPR000014">
    <property type="entry name" value="PAS"/>
</dbReference>
<keyword evidence="9" id="KW-1185">Reference proteome</keyword>
<dbReference type="Gene3D" id="3.30.565.10">
    <property type="entry name" value="Histidine kinase-like ATPase, C-terminal domain"/>
    <property type="match status" value="1"/>
</dbReference>
<dbReference type="InterPro" id="IPR011712">
    <property type="entry name" value="Sig_transdc_His_kin_sub3_dim/P"/>
</dbReference>
<dbReference type="PROSITE" id="PS50112">
    <property type="entry name" value="PAS"/>
    <property type="match status" value="1"/>
</dbReference>
<dbReference type="SMART" id="SM00448">
    <property type="entry name" value="REC"/>
    <property type="match status" value="1"/>
</dbReference>
<keyword evidence="4" id="KW-0597">Phosphoprotein</keyword>
<name>A0ABT3CYU9_9BACT</name>
<dbReference type="Gene3D" id="3.40.50.2300">
    <property type="match status" value="1"/>
</dbReference>
<evidence type="ECO:0000256" key="1">
    <source>
        <dbReference type="ARBA" id="ARBA00022679"/>
    </source>
</evidence>
<dbReference type="InterPro" id="IPR050482">
    <property type="entry name" value="Sensor_HK_TwoCompSys"/>
</dbReference>
<dbReference type="Proteomes" id="UP001300692">
    <property type="component" value="Unassembled WGS sequence"/>
</dbReference>
<dbReference type="SMART" id="SM00086">
    <property type="entry name" value="PAC"/>
    <property type="match status" value="2"/>
</dbReference>
<dbReference type="PROSITE" id="PS50113">
    <property type="entry name" value="PAC"/>
    <property type="match status" value="2"/>
</dbReference>
<keyword evidence="3" id="KW-0902">Two-component regulatory system</keyword>
<dbReference type="InterPro" id="IPR003594">
    <property type="entry name" value="HATPase_dom"/>
</dbReference>
<dbReference type="Gene3D" id="3.30.450.20">
    <property type="entry name" value="PAS domain"/>
    <property type="match status" value="2"/>
</dbReference>
<evidence type="ECO:0000313" key="8">
    <source>
        <dbReference type="EMBL" id="MCV9388734.1"/>
    </source>
</evidence>
<dbReference type="NCBIfam" id="TIGR00229">
    <property type="entry name" value="sensory_box"/>
    <property type="match status" value="2"/>
</dbReference>
<gene>
    <name evidence="8" type="ORF">N7U62_18790</name>
</gene>
<dbReference type="PANTHER" id="PTHR24421:SF59">
    <property type="entry name" value="OXYGEN SENSOR HISTIDINE KINASE NREB"/>
    <property type="match status" value="1"/>
</dbReference>
<dbReference type="Pfam" id="PF07730">
    <property type="entry name" value="HisKA_3"/>
    <property type="match status" value="1"/>
</dbReference>
<feature type="domain" description="Response regulatory" evidence="5">
    <location>
        <begin position="7"/>
        <end position="121"/>
    </location>
</feature>
<dbReference type="EMBL" id="JAOYOD010000001">
    <property type="protein sequence ID" value="MCV9388734.1"/>
    <property type="molecule type" value="Genomic_DNA"/>
</dbReference>
<dbReference type="Gene3D" id="2.10.70.100">
    <property type="match status" value="1"/>
</dbReference>
<evidence type="ECO:0000313" key="9">
    <source>
        <dbReference type="Proteomes" id="UP001300692"/>
    </source>
</evidence>
<dbReference type="RefSeq" id="WP_264139628.1">
    <property type="nucleotide sequence ID" value="NZ_JAOYOD010000001.1"/>
</dbReference>
<evidence type="ECO:0000256" key="2">
    <source>
        <dbReference type="ARBA" id="ARBA00022777"/>
    </source>
</evidence>
<evidence type="ECO:0000259" key="6">
    <source>
        <dbReference type="PROSITE" id="PS50112"/>
    </source>
</evidence>
<dbReference type="Gene3D" id="1.20.5.1930">
    <property type="match status" value="1"/>
</dbReference>
<dbReference type="InterPro" id="IPR000700">
    <property type="entry name" value="PAS-assoc_C"/>
</dbReference>
<dbReference type="Pfam" id="PF08447">
    <property type="entry name" value="PAS_3"/>
    <property type="match status" value="2"/>
</dbReference>
<accession>A0ABT3CYU9</accession>
<dbReference type="InterPro" id="IPR001610">
    <property type="entry name" value="PAC"/>
</dbReference>
<dbReference type="SUPFAM" id="SSF55785">
    <property type="entry name" value="PYP-like sensor domain (PAS domain)"/>
    <property type="match status" value="2"/>
</dbReference>
<sequence length="590" mass="67747">METKKLNILILESNKKDAETALYELNRAGLENDYLIVDNLKDFKLKLFDFLPHVIISDYHLPDCTALDAYEILGDITIPFIIVSGVVGEEKAVEALKSGVTDYVSKDHITRLPLVIERALNEMKVNRQRKSVEHELIQSKERLELALEGTNLGVWDLDFMSNTIVYNKRSLSILGLPEEDAILEFAYFQGYNSAQRDLLQKEMQNHIDGKTPIFDQEFCINKHEDGSEKWVLVRGKVIRRAPDGTALRASGTLLDVTEKKVNEEKLKKNQAILENAEAVAHIGSFEWLPKSSRFIYSDGFAEIFGLEKKKVHRNIIEIYKQRIHKQDQPYLNEIIFGKKEFYDIEHRIIMPDEEVRILRNSGNIKHDENGEIESIMGIVQDITEQREISKSIFNAQHEERSRIARDIHDGIGQMLVATKFKISSLDVPEDDFAIAQKEQIEELLATTLDEVRRVSRNMSNRHLEEFGLQKTMEYLVEQIENMGDFHVTSYIDIPEDYDMELSSAIYRIAQEATNNIIKYAKASNVNIKVESTNQNIILEVTDDGVGFDTENNWNGIKNMKERTSLQNGHFEISSTEGEGTTIKSWFPLNT</sequence>
<feature type="modified residue" description="4-aspartylphosphate" evidence="4">
    <location>
        <position position="58"/>
    </location>
</feature>
<protein>
    <submittedName>
        <fullName evidence="8">PAS domain-containing protein</fullName>
    </submittedName>
</protein>
<dbReference type="PROSITE" id="PS50110">
    <property type="entry name" value="RESPONSE_REGULATORY"/>
    <property type="match status" value="1"/>
</dbReference>